<protein>
    <submittedName>
        <fullName evidence="4">Xanthine and CO dehydrogenases maturation factor, XdhC/CoxF family</fullName>
    </submittedName>
</protein>
<evidence type="ECO:0000313" key="5">
    <source>
        <dbReference type="Proteomes" id="UP000034883"/>
    </source>
</evidence>
<sequence length="539" mass="55905">MNELERIVAEASRIDGAPRLLATVVRVRGSSYRRPGARMLVAGDRWVSGCVSGGCLEGDVMLRGWHRCRGGPVVVTYDSTSDEGAPWGVGLGCDGVVDVLLEPGDTNDALTFARACFAAETSGVLVTVIGGASVGARVAIGPEITLARPVDDPALRAALVRAASGPPGVVEVGDVTALVEVIAPSPQLFVLGSGHDVTPIVTAAQSAGFRVTVADRAIRERSRLLAADHVIATGGDLTELASRIDAAREAYVVIMHHQVDADRAALAMSLRSRARYVGLLGPARRTRALLTAIGAEHDARVHAPVGLDIGAETPEQIALAVVAEMCAVARGRRGGMLRERARAMHQEVAFVVLAAGGSTRLGRPKQLVELAGVPLVRRVAQTCLAVGGGPVGVVLGASSDTVAGALDGLRLARIENDGWREGIASSIRAAVAWAQARACGALTIVLADQPRIASSHLIALRDAWARGAPIAATRWRDDARDIVGAPAIFDRARWDALCALTGDRGAGALLRAEDVIAIDCADAALDVDTPDDVCALLGA</sequence>
<proteinExistence type="predicted"/>
<dbReference type="AlphaFoldDB" id="A0A0F6SE10"/>
<evidence type="ECO:0000259" key="3">
    <source>
        <dbReference type="Pfam" id="PF13478"/>
    </source>
</evidence>
<dbReference type="Gene3D" id="3.40.50.720">
    <property type="entry name" value="NAD(P)-binding Rossmann-like Domain"/>
    <property type="match status" value="1"/>
</dbReference>
<dbReference type="RefSeq" id="WP_053231729.1">
    <property type="nucleotide sequence ID" value="NZ_CP011125.1"/>
</dbReference>
<dbReference type="EMBL" id="CP011125">
    <property type="protein sequence ID" value="AKF04379.1"/>
    <property type="molecule type" value="Genomic_DNA"/>
</dbReference>
<dbReference type="InterPro" id="IPR027051">
    <property type="entry name" value="XdhC_Rossmann_dom"/>
</dbReference>
<dbReference type="InterPro" id="IPR003777">
    <property type="entry name" value="XdhC_CoxI"/>
</dbReference>
<dbReference type="Pfam" id="PF12804">
    <property type="entry name" value="NTP_transf_3"/>
    <property type="match status" value="1"/>
</dbReference>
<dbReference type="CDD" id="cd04182">
    <property type="entry name" value="GT_2_like_f"/>
    <property type="match status" value="1"/>
</dbReference>
<feature type="domain" description="XdhC- CoxI" evidence="1">
    <location>
        <begin position="16"/>
        <end position="78"/>
    </location>
</feature>
<keyword evidence="5" id="KW-1185">Reference proteome</keyword>
<evidence type="ECO:0000313" key="4">
    <source>
        <dbReference type="EMBL" id="AKF04379.1"/>
    </source>
</evidence>
<feature type="domain" description="MobA-like NTP transferase" evidence="2">
    <location>
        <begin position="351"/>
        <end position="513"/>
    </location>
</feature>
<dbReference type="PANTHER" id="PTHR30388:SF6">
    <property type="entry name" value="XANTHINE DEHYDROGENASE SUBUNIT A-RELATED"/>
    <property type="match status" value="1"/>
</dbReference>
<organism evidence="4 5">
    <name type="scientific">Sandaracinus amylolyticus</name>
    <dbReference type="NCBI Taxonomy" id="927083"/>
    <lineage>
        <taxon>Bacteria</taxon>
        <taxon>Pseudomonadati</taxon>
        <taxon>Myxococcota</taxon>
        <taxon>Polyangia</taxon>
        <taxon>Polyangiales</taxon>
        <taxon>Sandaracinaceae</taxon>
        <taxon>Sandaracinus</taxon>
    </lineage>
</organism>
<dbReference type="InterPro" id="IPR052698">
    <property type="entry name" value="MoCofactor_Util/Proc"/>
</dbReference>
<evidence type="ECO:0000259" key="1">
    <source>
        <dbReference type="Pfam" id="PF02625"/>
    </source>
</evidence>
<name>A0A0F6SE10_9BACT</name>
<dbReference type="InterPro" id="IPR025877">
    <property type="entry name" value="MobA-like_NTP_Trfase"/>
</dbReference>
<gene>
    <name evidence="4" type="ORF">DB32_001528</name>
</gene>
<dbReference type="Gene3D" id="3.90.550.10">
    <property type="entry name" value="Spore Coat Polysaccharide Biosynthesis Protein SpsA, Chain A"/>
    <property type="match status" value="1"/>
</dbReference>
<dbReference type="SUPFAM" id="SSF53448">
    <property type="entry name" value="Nucleotide-diphospho-sugar transferases"/>
    <property type="match status" value="1"/>
</dbReference>
<dbReference type="STRING" id="927083.DB32_001528"/>
<evidence type="ECO:0000259" key="2">
    <source>
        <dbReference type="Pfam" id="PF12804"/>
    </source>
</evidence>
<dbReference type="PANTHER" id="PTHR30388">
    <property type="entry name" value="ALDEHYDE OXIDOREDUCTASE MOLYBDENUM COFACTOR ASSEMBLY PROTEIN"/>
    <property type="match status" value="1"/>
</dbReference>
<dbReference type="OrthoDB" id="9815497at2"/>
<dbReference type="Pfam" id="PF02625">
    <property type="entry name" value="XdhC_CoxI"/>
    <property type="match status" value="1"/>
</dbReference>
<accession>A0A0F6SE10</accession>
<dbReference type="GO" id="GO:0016779">
    <property type="term" value="F:nucleotidyltransferase activity"/>
    <property type="evidence" value="ECO:0007669"/>
    <property type="project" value="UniProtKB-ARBA"/>
</dbReference>
<dbReference type="Proteomes" id="UP000034883">
    <property type="component" value="Chromosome"/>
</dbReference>
<dbReference type="Pfam" id="PF13478">
    <property type="entry name" value="XdhC_C"/>
    <property type="match status" value="1"/>
</dbReference>
<reference evidence="4 5" key="1">
    <citation type="submission" date="2015-03" db="EMBL/GenBank/DDBJ databases">
        <title>Genome assembly of Sandaracinus amylolyticus DSM 53668.</title>
        <authorList>
            <person name="Sharma G."/>
            <person name="Subramanian S."/>
        </authorList>
    </citation>
    <scope>NUCLEOTIDE SEQUENCE [LARGE SCALE GENOMIC DNA]</scope>
    <source>
        <strain evidence="4 5">DSM 53668</strain>
    </source>
</reference>
<feature type="domain" description="XdhC Rossmann" evidence="3">
    <location>
        <begin position="188"/>
        <end position="325"/>
    </location>
</feature>
<dbReference type="InterPro" id="IPR029044">
    <property type="entry name" value="Nucleotide-diphossugar_trans"/>
</dbReference>
<dbReference type="KEGG" id="samy:DB32_001528"/>